<organism evidence="2 3">
    <name type="scientific">Rhizoclosmatium globosum</name>
    <dbReference type="NCBI Taxonomy" id="329046"/>
    <lineage>
        <taxon>Eukaryota</taxon>
        <taxon>Fungi</taxon>
        <taxon>Fungi incertae sedis</taxon>
        <taxon>Chytridiomycota</taxon>
        <taxon>Chytridiomycota incertae sedis</taxon>
        <taxon>Chytridiomycetes</taxon>
        <taxon>Chytridiales</taxon>
        <taxon>Chytriomycetaceae</taxon>
        <taxon>Rhizoclosmatium</taxon>
    </lineage>
</organism>
<feature type="transmembrane region" description="Helical" evidence="1">
    <location>
        <begin position="6"/>
        <end position="26"/>
    </location>
</feature>
<dbReference type="EMBL" id="MCGO01000018">
    <property type="protein sequence ID" value="ORY45860.1"/>
    <property type="molecule type" value="Genomic_DNA"/>
</dbReference>
<gene>
    <name evidence="2" type="ORF">BCR33DRAFT_812705</name>
</gene>
<keyword evidence="3" id="KW-1185">Reference proteome</keyword>
<evidence type="ECO:0000313" key="3">
    <source>
        <dbReference type="Proteomes" id="UP000193642"/>
    </source>
</evidence>
<keyword evidence="1" id="KW-0812">Transmembrane</keyword>
<dbReference type="AlphaFoldDB" id="A0A1Y2CFM9"/>
<reference evidence="2 3" key="1">
    <citation type="submission" date="2016-07" db="EMBL/GenBank/DDBJ databases">
        <title>Pervasive Adenine N6-methylation of Active Genes in Fungi.</title>
        <authorList>
            <consortium name="DOE Joint Genome Institute"/>
            <person name="Mondo S.J."/>
            <person name="Dannebaum R.O."/>
            <person name="Kuo R.C."/>
            <person name="Labutti K."/>
            <person name="Haridas S."/>
            <person name="Kuo A."/>
            <person name="Salamov A."/>
            <person name="Ahrendt S.R."/>
            <person name="Lipzen A."/>
            <person name="Sullivan W."/>
            <person name="Andreopoulos W.B."/>
            <person name="Clum A."/>
            <person name="Lindquist E."/>
            <person name="Daum C."/>
            <person name="Ramamoorthy G.K."/>
            <person name="Gryganskyi A."/>
            <person name="Culley D."/>
            <person name="Magnuson J.K."/>
            <person name="James T.Y."/>
            <person name="O'Malley M.A."/>
            <person name="Stajich J.E."/>
            <person name="Spatafora J.W."/>
            <person name="Visel A."/>
            <person name="Grigoriev I.V."/>
        </authorList>
    </citation>
    <scope>NUCLEOTIDE SEQUENCE [LARGE SCALE GENOMIC DNA]</scope>
    <source>
        <strain evidence="2 3">JEL800</strain>
    </source>
</reference>
<keyword evidence="1" id="KW-0472">Membrane</keyword>
<name>A0A1Y2CFM9_9FUNG</name>
<dbReference type="Proteomes" id="UP000193642">
    <property type="component" value="Unassembled WGS sequence"/>
</dbReference>
<keyword evidence="1" id="KW-1133">Transmembrane helix</keyword>
<feature type="non-terminal residue" evidence="2">
    <location>
        <position position="1"/>
    </location>
</feature>
<accession>A0A1Y2CFM9</accession>
<sequence>SQAIPAVVYLSSLFLFLFAAVAFGISADTLNSQIMHRLAIDLTIWLICTGTPLILFIGPLQKGYDRMPRTISEAGGIRPRFMSQATTTTRSSVNSSEGWDDSAAIGAQPQTKVTTHIFQAGFKRKRISLWVSATLMVIDDLNSMFILTESCHLYLYLKMRNVKLKPVTSAQGSTTDDGSSASHVENLLEIISGNEIFVLKFHSTV</sequence>
<protein>
    <submittedName>
        <fullName evidence="2">Uncharacterized protein</fullName>
    </submittedName>
</protein>
<evidence type="ECO:0000313" key="2">
    <source>
        <dbReference type="EMBL" id="ORY45860.1"/>
    </source>
</evidence>
<proteinExistence type="predicted"/>
<feature type="transmembrane region" description="Helical" evidence="1">
    <location>
        <begin position="38"/>
        <end position="60"/>
    </location>
</feature>
<comment type="caution">
    <text evidence="2">The sequence shown here is derived from an EMBL/GenBank/DDBJ whole genome shotgun (WGS) entry which is preliminary data.</text>
</comment>
<evidence type="ECO:0000256" key="1">
    <source>
        <dbReference type="SAM" id="Phobius"/>
    </source>
</evidence>